<sequence>MQSRTRIILGVDAGTTSVKTVAFDLDGRIASVSRSSVHVHRADDGSAEADMAAIWNAATSTIAAVVDEIGDAEIVALGVTGQGDGAWLVEADGRPAAPAALWLDGRAHARLDDWLDDGRAAAVHAATGSPLFAGALPILLDELLSADPALRDRIATQLNCKDWLRFKLTGRRATDPSEASRTYLDTATGAYSDELFVALGHECIRDHLPEVLDPQSIAGTVEPRVAAALGLPEGLPVVVGMVDTAAAGVGLGVLDDGRGYAILGTTGLVGINHASRAEVRSDSSIVLATGRGAQVLESMAPMTGTPNLDWVRATLGLGDEDWVVVEKQAVAVPPGSGGVLYLPYGAPSGERAPFFAPDASASWLGMSVTTTAAQLLRSVYEGLAFSLRESTEALGIEGPLLVCGGGSESDLLCAILADVTARDIVRQDEPEVGARGVAMIAMAAVALADDLRDAAQHLRPSTTTFRPDPLRVALYEEAYTLFITTRDALRPHWPGLRQLREHAGSAASSGSPIH</sequence>
<keyword evidence="3 4" id="KW-0418">Kinase</keyword>
<dbReference type="InterPro" id="IPR018483">
    <property type="entry name" value="Carb_kinase_FGGY_CS"/>
</dbReference>
<dbReference type="PROSITE" id="PS00445">
    <property type="entry name" value="FGGY_KINASES_2"/>
    <property type="match status" value="1"/>
</dbReference>
<evidence type="ECO:0000259" key="6">
    <source>
        <dbReference type="Pfam" id="PF02782"/>
    </source>
</evidence>
<dbReference type="InterPro" id="IPR000577">
    <property type="entry name" value="Carb_kinase_FGGY"/>
</dbReference>
<evidence type="ECO:0000313" key="8">
    <source>
        <dbReference type="Proteomes" id="UP000830631"/>
    </source>
</evidence>
<proteinExistence type="inferred from homology"/>
<protein>
    <recommendedName>
        <fullName evidence="9">Carbohydrate kinase</fullName>
    </recommendedName>
</protein>
<name>A0ABY4J525_9MICO</name>
<dbReference type="Pfam" id="PF00370">
    <property type="entry name" value="FGGY_N"/>
    <property type="match status" value="1"/>
</dbReference>
<dbReference type="InterPro" id="IPR018484">
    <property type="entry name" value="FGGY_N"/>
</dbReference>
<dbReference type="PANTHER" id="PTHR43095">
    <property type="entry name" value="SUGAR KINASE"/>
    <property type="match status" value="1"/>
</dbReference>
<dbReference type="Pfam" id="PF02782">
    <property type="entry name" value="FGGY_C"/>
    <property type="match status" value="1"/>
</dbReference>
<feature type="domain" description="Carbohydrate kinase FGGY N-terminal" evidence="5">
    <location>
        <begin position="7"/>
        <end position="250"/>
    </location>
</feature>
<dbReference type="RefSeq" id="WP_261811781.1">
    <property type="nucleotide sequence ID" value="NZ_CP078078.1"/>
</dbReference>
<evidence type="ECO:0000313" key="7">
    <source>
        <dbReference type="EMBL" id="UPL19257.1"/>
    </source>
</evidence>
<dbReference type="Proteomes" id="UP000830631">
    <property type="component" value="Chromosome"/>
</dbReference>
<dbReference type="Gene3D" id="3.30.420.40">
    <property type="match status" value="2"/>
</dbReference>
<evidence type="ECO:0008006" key="9">
    <source>
        <dbReference type="Google" id="ProtNLM"/>
    </source>
</evidence>
<evidence type="ECO:0000256" key="3">
    <source>
        <dbReference type="ARBA" id="ARBA00022777"/>
    </source>
</evidence>
<dbReference type="InterPro" id="IPR043129">
    <property type="entry name" value="ATPase_NBD"/>
</dbReference>
<feature type="domain" description="Carbohydrate kinase FGGY C-terminal" evidence="6">
    <location>
        <begin position="260"/>
        <end position="444"/>
    </location>
</feature>
<evidence type="ECO:0000259" key="5">
    <source>
        <dbReference type="Pfam" id="PF00370"/>
    </source>
</evidence>
<dbReference type="PANTHER" id="PTHR43095:SF3">
    <property type="entry name" value="L-XYLULOSE_3-KETO-L-GULONATE KINASE"/>
    <property type="match status" value="1"/>
</dbReference>
<dbReference type="SUPFAM" id="SSF53067">
    <property type="entry name" value="Actin-like ATPase domain"/>
    <property type="match status" value="2"/>
</dbReference>
<dbReference type="InterPro" id="IPR050406">
    <property type="entry name" value="FGGY_Carb_Kinase"/>
</dbReference>
<evidence type="ECO:0000256" key="4">
    <source>
        <dbReference type="RuleBase" id="RU003733"/>
    </source>
</evidence>
<evidence type="ECO:0000256" key="2">
    <source>
        <dbReference type="ARBA" id="ARBA00022679"/>
    </source>
</evidence>
<dbReference type="PIRSF" id="PIRSF000538">
    <property type="entry name" value="GlpK"/>
    <property type="match status" value="1"/>
</dbReference>
<accession>A0ABY4J525</accession>
<evidence type="ECO:0000256" key="1">
    <source>
        <dbReference type="ARBA" id="ARBA00009156"/>
    </source>
</evidence>
<dbReference type="EMBL" id="CP078078">
    <property type="protein sequence ID" value="UPL19257.1"/>
    <property type="molecule type" value="Genomic_DNA"/>
</dbReference>
<comment type="similarity">
    <text evidence="1 4">Belongs to the FGGY kinase family.</text>
</comment>
<gene>
    <name evidence="7" type="ORF">KV397_16530</name>
</gene>
<dbReference type="InterPro" id="IPR018485">
    <property type="entry name" value="FGGY_C"/>
</dbReference>
<reference evidence="7 8" key="1">
    <citation type="submission" date="2021-06" db="EMBL/GenBank/DDBJ databases">
        <title>Genome-based taxonomic framework of Microbacterium strains isolated from marine environment, the description of four new species and reclassification of four preexisting species.</title>
        <authorList>
            <person name="Lee S.D."/>
            <person name="Kim S.-M."/>
            <person name="Byeon Y.-S."/>
            <person name="Yang H.L."/>
            <person name="Kim I.S."/>
        </authorList>
    </citation>
    <scope>NUCLEOTIDE SEQUENCE [LARGE SCALE GENOMIC DNA]</scope>
    <source>
        <strain evidence="7 8">KSW4-10</strain>
    </source>
</reference>
<keyword evidence="8" id="KW-1185">Reference proteome</keyword>
<organism evidence="7 8">
    <name type="scientific">Microbacterium aurugineum</name>
    <dbReference type="NCBI Taxonomy" id="2851642"/>
    <lineage>
        <taxon>Bacteria</taxon>
        <taxon>Bacillati</taxon>
        <taxon>Actinomycetota</taxon>
        <taxon>Actinomycetes</taxon>
        <taxon>Micrococcales</taxon>
        <taxon>Microbacteriaceae</taxon>
        <taxon>Microbacterium</taxon>
    </lineage>
</organism>
<keyword evidence="2 4" id="KW-0808">Transferase</keyword>